<organism evidence="7 8">
    <name type="scientific">Hyphomicrobium facile</name>
    <dbReference type="NCBI Taxonomy" id="51670"/>
    <lineage>
        <taxon>Bacteria</taxon>
        <taxon>Pseudomonadati</taxon>
        <taxon>Pseudomonadota</taxon>
        <taxon>Alphaproteobacteria</taxon>
        <taxon>Hyphomicrobiales</taxon>
        <taxon>Hyphomicrobiaceae</taxon>
        <taxon>Hyphomicrobium</taxon>
    </lineage>
</organism>
<dbReference type="AlphaFoldDB" id="A0A1I7NTL9"/>
<dbReference type="InterPro" id="IPR005170">
    <property type="entry name" value="Transptr-assoc_dom"/>
</dbReference>
<dbReference type="CDD" id="cd04590">
    <property type="entry name" value="CBS_pair_CorC_HlyC_assoc"/>
    <property type="match status" value="1"/>
</dbReference>
<dbReference type="GO" id="GO:0005886">
    <property type="term" value="C:plasma membrane"/>
    <property type="evidence" value="ECO:0007669"/>
    <property type="project" value="TreeGrafter"/>
</dbReference>
<accession>A0A1I7NTL9</accession>
<dbReference type="PROSITE" id="PS51371">
    <property type="entry name" value="CBS"/>
    <property type="match status" value="2"/>
</dbReference>
<dbReference type="PANTHER" id="PTHR22777">
    <property type="entry name" value="HEMOLYSIN-RELATED"/>
    <property type="match status" value="1"/>
</dbReference>
<evidence type="ECO:0000256" key="4">
    <source>
        <dbReference type="PROSITE-ProRule" id="PRU00703"/>
    </source>
</evidence>
<keyword evidence="2" id="KW-0677">Repeat</keyword>
<evidence type="ECO:0000256" key="3">
    <source>
        <dbReference type="ARBA" id="ARBA00023122"/>
    </source>
</evidence>
<dbReference type="Proteomes" id="UP000199423">
    <property type="component" value="Unassembled WGS sequence"/>
</dbReference>
<dbReference type="InterPro" id="IPR044751">
    <property type="entry name" value="Ion_transp-like_CBS"/>
</dbReference>
<dbReference type="InterPro" id="IPR000644">
    <property type="entry name" value="CBS_dom"/>
</dbReference>
<evidence type="ECO:0000259" key="6">
    <source>
        <dbReference type="PROSITE" id="PS51371"/>
    </source>
</evidence>
<dbReference type="SUPFAM" id="SSF56176">
    <property type="entry name" value="FAD-binding/transporter-associated domain-like"/>
    <property type="match status" value="1"/>
</dbReference>
<dbReference type="OrthoDB" id="9797674at2"/>
<keyword evidence="8" id="KW-1185">Reference proteome</keyword>
<comment type="similarity">
    <text evidence="1">Belongs to the UPF0053 family. Hemolysin C subfamily.</text>
</comment>
<dbReference type="InterPro" id="IPR046342">
    <property type="entry name" value="CBS_dom_sf"/>
</dbReference>
<dbReference type="RefSeq" id="WP_092868917.1">
    <property type="nucleotide sequence ID" value="NZ_FPCH01000003.1"/>
</dbReference>
<dbReference type="PANTHER" id="PTHR22777:SF27">
    <property type="entry name" value="MAGNESIUM AND COBALT EFFLUX PROTEIN CORC"/>
    <property type="match status" value="1"/>
</dbReference>
<dbReference type="SUPFAM" id="SSF54631">
    <property type="entry name" value="CBS-domain pair"/>
    <property type="match status" value="1"/>
</dbReference>
<protein>
    <submittedName>
        <fullName evidence="7">CBS domain-containing protein</fullName>
    </submittedName>
</protein>
<dbReference type="STRING" id="51670.SAMN04488557_3456"/>
<evidence type="ECO:0000313" key="7">
    <source>
        <dbReference type="EMBL" id="SFV38021.1"/>
    </source>
</evidence>
<dbReference type="EMBL" id="FPCH01000003">
    <property type="protein sequence ID" value="SFV38021.1"/>
    <property type="molecule type" value="Genomic_DNA"/>
</dbReference>
<evidence type="ECO:0000256" key="2">
    <source>
        <dbReference type="ARBA" id="ARBA00022737"/>
    </source>
</evidence>
<dbReference type="Gene3D" id="3.30.465.10">
    <property type="match status" value="1"/>
</dbReference>
<evidence type="ECO:0000256" key="5">
    <source>
        <dbReference type="SAM" id="MobiDB-lite"/>
    </source>
</evidence>
<dbReference type="Pfam" id="PF03471">
    <property type="entry name" value="CorC_HlyC"/>
    <property type="match status" value="1"/>
</dbReference>
<evidence type="ECO:0000256" key="1">
    <source>
        <dbReference type="ARBA" id="ARBA00006446"/>
    </source>
</evidence>
<dbReference type="GO" id="GO:0050660">
    <property type="term" value="F:flavin adenine dinucleotide binding"/>
    <property type="evidence" value="ECO:0007669"/>
    <property type="project" value="InterPro"/>
</dbReference>
<feature type="domain" description="CBS" evidence="6">
    <location>
        <begin position="83"/>
        <end position="145"/>
    </location>
</feature>
<proteinExistence type="inferred from homology"/>
<gene>
    <name evidence="7" type="ORF">SAMN04488557_3456</name>
</gene>
<evidence type="ECO:0000313" key="8">
    <source>
        <dbReference type="Proteomes" id="UP000199423"/>
    </source>
</evidence>
<dbReference type="SMART" id="SM01091">
    <property type="entry name" value="CorC_HlyC"/>
    <property type="match status" value="1"/>
</dbReference>
<reference evidence="8" key="1">
    <citation type="submission" date="2016-10" db="EMBL/GenBank/DDBJ databases">
        <authorList>
            <person name="Varghese N."/>
            <person name="Submissions S."/>
        </authorList>
    </citation>
    <scope>NUCLEOTIDE SEQUENCE [LARGE SCALE GENOMIC DNA]</scope>
    <source>
        <strain evidence="8">DSM 1565</strain>
    </source>
</reference>
<dbReference type="FunFam" id="3.10.580.10:FF:000002">
    <property type="entry name" value="Magnesium/cobalt efflux protein CorC"/>
    <property type="match status" value="1"/>
</dbReference>
<keyword evidence="3 4" id="KW-0129">CBS domain</keyword>
<dbReference type="Pfam" id="PF00571">
    <property type="entry name" value="CBS"/>
    <property type="match status" value="2"/>
</dbReference>
<sequence>MAMTDNTQHKTVSDTLDDDSRSFGPHGWLQTVRAKLGLVVPQNVRDALEGALKTGTSANFTDAERKMLERLLRFGSSRVASLMIPRADITALDEDEPISELLQTFNEAGVSRIPLFRETLDDPRGMIHIKDVLRWLMAEATGQPVKNAKTDPDAEKPAANLFDLRSVDLSRPITTVKIRRQILYVPPSMPAVDLLIRMQSTRIHMALVVDEYGGTDGLVTIEDLIEQVVGNIEDEHDDDEETNIVVDPKLGIVAVARTPIEELEKHLGVKLVPDDEETEVDTIGGLIFSMLGRVPARGELIRHPTGVEFEVLDADPRRVKKLKVHPPRAPVTNTKSLPETPKA</sequence>
<name>A0A1I7NTL9_9HYPH</name>
<dbReference type="InterPro" id="IPR016169">
    <property type="entry name" value="FAD-bd_PCMH_sub2"/>
</dbReference>
<dbReference type="InterPro" id="IPR036318">
    <property type="entry name" value="FAD-bd_PCMH-like_sf"/>
</dbReference>
<feature type="region of interest" description="Disordered" evidence="5">
    <location>
        <begin position="322"/>
        <end position="343"/>
    </location>
</feature>
<dbReference type="SMART" id="SM00116">
    <property type="entry name" value="CBS"/>
    <property type="match status" value="2"/>
</dbReference>
<dbReference type="Gene3D" id="3.10.580.10">
    <property type="entry name" value="CBS-domain"/>
    <property type="match status" value="1"/>
</dbReference>
<feature type="domain" description="CBS" evidence="6">
    <location>
        <begin position="178"/>
        <end position="235"/>
    </location>
</feature>